<dbReference type="AlphaFoldDB" id="A0A9N8W8N6"/>
<dbReference type="Gene3D" id="3.80.10.10">
    <property type="entry name" value="Ribonuclease Inhibitor"/>
    <property type="match status" value="1"/>
</dbReference>
<comment type="caution">
    <text evidence="1">The sequence shown here is derived from an EMBL/GenBank/DDBJ whole genome shotgun (WGS) entry which is preliminary data.</text>
</comment>
<keyword evidence="2" id="KW-1185">Reference proteome</keyword>
<gene>
    <name evidence="1" type="ORF">ALEPTO_LOCUS2385</name>
</gene>
<evidence type="ECO:0000313" key="2">
    <source>
        <dbReference type="Proteomes" id="UP000789508"/>
    </source>
</evidence>
<organism evidence="1 2">
    <name type="scientific">Ambispora leptoticha</name>
    <dbReference type="NCBI Taxonomy" id="144679"/>
    <lineage>
        <taxon>Eukaryota</taxon>
        <taxon>Fungi</taxon>
        <taxon>Fungi incertae sedis</taxon>
        <taxon>Mucoromycota</taxon>
        <taxon>Glomeromycotina</taxon>
        <taxon>Glomeromycetes</taxon>
        <taxon>Archaeosporales</taxon>
        <taxon>Ambisporaceae</taxon>
        <taxon>Ambispora</taxon>
    </lineage>
</organism>
<protein>
    <submittedName>
        <fullName evidence="1">3105_t:CDS:1</fullName>
    </submittedName>
</protein>
<proteinExistence type="predicted"/>
<reference evidence="1" key="1">
    <citation type="submission" date="2021-06" db="EMBL/GenBank/DDBJ databases">
        <authorList>
            <person name="Kallberg Y."/>
            <person name="Tangrot J."/>
            <person name="Rosling A."/>
        </authorList>
    </citation>
    <scope>NUCLEOTIDE SEQUENCE</scope>
    <source>
        <strain evidence="1">FL130A</strain>
    </source>
</reference>
<accession>A0A9N8W8N6</accession>
<dbReference type="EMBL" id="CAJVPS010000343">
    <property type="protein sequence ID" value="CAG8478903.1"/>
    <property type="molecule type" value="Genomic_DNA"/>
</dbReference>
<dbReference type="SUPFAM" id="SSF52047">
    <property type="entry name" value="RNI-like"/>
    <property type="match status" value="1"/>
</dbReference>
<dbReference type="OrthoDB" id="10418544at2759"/>
<dbReference type="Proteomes" id="UP000789508">
    <property type="component" value="Unassembled WGS sequence"/>
</dbReference>
<dbReference type="InterPro" id="IPR032675">
    <property type="entry name" value="LRR_dom_sf"/>
</dbReference>
<name>A0A9N8W8N6_9GLOM</name>
<sequence length="362" mass="42622">MPYYKLKKNLIEREDISLTIKCPESSHEYRFQFNNQLELRERQLMNKLLSSQNKIERVCSNSHEITKLLTELSQVCRNIQGITVRIKQEVKHKSNPDKDVDEIMDESKSLVKIVMTQKHLRTFDFSCYREPNLLPNLILNGLSGEKLELFEEWHTQRNCVLIMEALEAHAHSLEVLSFDGLNSLHWKELANLQKFNKLRELNFSNLSYRWNLSPLKLLYTSDLPNLQKLSFRNSQIYAHGILKIIETNSQHLTSLDLRIERKYWVPSYNIDKDYHLFFKHVGRVCPKLLHFSCFITFVKDLESILDLVKSCTKLQTLIIDKHDSWKARNCDLDAIDNFLSSITSLKSKNLNTFCFVIIPMEN</sequence>
<evidence type="ECO:0000313" key="1">
    <source>
        <dbReference type="EMBL" id="CAG8478903.1"/>
    </source>
</evidence>